<dbReference type="PROSITE" id="PS51186">
    <property type="entry name" value="GNAT"/>
    <property type="match status" value="1"/>
</dbReference>
<proteinExistence type="predicted"/>
<evidence type="ECO:0000313" key="3">
    <source>
        <dbReference type="Proteomes" id="UP000189627"/>
    </source>
</evidence>
<dbReference type="Gene3D" id="3.40.630.30">
    <property type="match status" value="1"/>
</dbReference>
<evidence type="ECO:0000313" key="2">
    <source>
        <dbReference type="EMBL" id="AVK72179.1"/>
    </source>
</evidence>
<protein>
    <submittedName>
        <fullName evidence="2">GNAT family N-acetyltransferase</fullName>
    </submittedName>
</protein>
<dbReference type="OrthoDB" id="8964691at2"/>
<dbReference type="CDD" id="cd04301">
    <property type="entry name" value="NAT_SF"/>
    <property type="match status" value="1"/>
</dbReference>
<name>A0A2P1DUX0_CUPNE</name>
<dbReference type="Pfam" id="PF13508">
    <property type="entry name" value="Acetyltransf_7"/>
    <property type="match status" value="1"/>
</dbReference>
<dbReference type="Proteomes" id="UP000189627">
    <property type="component" value="Chromosome 1"/>
</dbReference>
<gene>
    <name evidence="2" type="ORF">BJN34_0030</name>
</gene>
<dbReference type="KEGG" id="cuh:BJN34_0030"/>
<evidence type="ECO:0000259" key="1">
    <source>
        <dbReference type="PROSITE" id="PS51186"/>
    </source>
</evidence>
<sequence>MMRDISIRAAVTGEWGFVVRLLEQTGLGAAEVDLVGTTFHIAVAEHVIAGCAGTKRHGGAAVFGPLAVLPEYRERGIGSHLVQAALMRARAGGCQQAVVLSMFCASFFSRHGFLVTPRGALPRELRASKAYQRHDSQASFCMTCDLTQVSHNWVPPSSY</sequence>
<dbReference type="InterPro" id="IPR000182">
    <property type="entry name" value="GNAT_dom"/>
</dbReference>
<organism evidence="2 3">
    <name type="scientific">Cupriavidus necator</name>
    <name type="common">Alcaligenes eutrophus</name>
    <name type="synonym">Ralstonia eutropha</name>
    <dbReference type="NCBI Taxonomy" id="106590"/>
    <lineage>
        <taxon>Bacteria</taxon>
        <taxon>Pseudomonadati</taxon>
        <taxon>Pseudomonadota</taxon>
        <taxon>Betaproteobacteria</taxon>
        <taxon>Burkholderiales</taxon>
        <taxon>Burkholderiaceae</taxon>
        <taxon>Cupriavidus</taxon>
    </lineage>
</organism>
<dbReference type="AlphaFoldDB" id="A0A2P1DUX0"/>
<dbReference type="EMBL" id="CP017757">
    <property type="protein sequence ID" value="AVK72179.1"/>
    <property type="molecule type" value="Genomic_DNA"/>
</dbReference>
<dbReference type="SUPFAM" id="SSF55729">
    <property type="entry name" value="Acyl-CoA N-acyltransferases (Nat)"/>
    <property type="match status" value="1"/>
</dbReference>
<keyword evidence="2" id="KW-0808">Transferase</keyword>
<reference evidence="3" key="1">
    <citation type="submission" date="2017-02" db="EMBL/GenBank/DDBJ databases">
        <title>Complete genome sequence of Cupriavidus necator strain NH9, a 3-chlorobenzoate degrader.</title>
        <authorList>
            <person name="Moriuchi R."/>
            <person name="Dohra H."/>
            <person name="Ogawa N."/>
        </authorList>
    </citation>
    <scope>NUCLEOTIDE SEQUENCE [LARGE SCALE GENOMIC DNA]</scope>
    <source>
        <strain evidence="3">NH9</strain>
    </source>
</reference>
<accession>A0A2P1DUX0</accession>
<dbReference type="InterPro" id="IPR016181">
    <property type="entry name" value="Acyl_CoA_acyltransferase"/>
</dbReference>
<dbReference type="GO" id="GO:0016747">
    <property type="term" value="F:acyltransferase activity, transferring groups other than amino-acyl groups"/>
    <property type="evidence" value="ECO:0007669"/>
    <property type="project" value="InterPro"/>
</dbReference>
<feature type="domain" description="N-acetyltransferase" evidence="1">
    <location>
        <begin position="1"/>
        <end position="147"/>
    </location>
</feature>